<dbReference type="PANTHER" id="PTHR34404">
    <property type="entry name" value="REGULATORY PROTEIN, FMDB FAMILY"/>
    <property type="match status" value="1"/>
</dbReference>
<dbReference type="InterPro" id="IPR013429">
    <property type="entry name" value="Regulatory_FmdB_Zinc_ribbon"/>
</dbReference>
<dbReference type="EMBL" id="NTJZ01000001">
    <property type="protein sequence ID" value="PDH35381.1"/>
    <property type="molecule type" value="Genomic_DNA"/>
</dbReference>
<evidence type="ECO:0000313" key="4">
    <source>
        <dbReference type="Proteomes" id="UP000219329"/>
    </source>
</evidence>
<organism evidence="3 4">
    <name type="scientific">OM182 bacterium MED-G28</name>
    <dbReference type="NCBI Taxonomy" id="1986256"/>
    <lineage>
        <taxon>Bacteria</taxon>
        <taxon>Pseudomonadati</taxon>
        <taxon>Pseudomonadota</taxon>
        <taxon>Gammaproteobacteria</taxon>
        <taxon>OMG group</taxon>
        <taxon>OM182 clade</taxon>
    </lineage>
</organism>
<dbReference type="Proteomes" id="UP000219329">
    <property type="component" value="Unassembled WGS sequence"/>
</dbReference>
<reference evidence="3 4" key="1">
    <citation type="submission" date="2017-08" db="EMBL/GenBank/DDBJ databases">
        <title>Fine stratification of microbial communities through a metagenomic profile of the photic zone.</title>
        <authorList>
            <person name="Haro-Moreno J.M."/>
            <person name="Lopez-Perez M."/>
            <person name="De La Torre J."/>
            <person name="Picazo A."/>
            <person name="Camacho A."/>
            <person name="Rodriguez-Valera F."/>
        </authorList>
    </citation>
    <scope>NUCLEOTIDE SEQUENCE [LARGE SCALE GENOMIC DNA]</scope>
    <source>
        <strain evidence="3">MED-G28</strain>
    </source>
</reference>
<dbReference type="NCBIfam" id="TIGR02605">
    <property type="entry name" value="CxxC_CxxC_SSSS"/>
    <property type="match status" value="1"/>
</dbReference>
<name>A0A2A5WG59_9GAMM</name>
<gene>
    <name evidence="3" type="ORF">CNF02_01335</name>
</gene>
<dbReference type="AlphaFoldDB" id="A0A2A5WG59"/>
<dbReference type="Pfam" id="PF09723">
    <property type="entry name" value="Zn_ribbon_8"/>
    <property type="match status" value="1"/>
</dbReference>
<feature type="compositionally biased region" description="Basic and acidic residues" evidence="1">
    <location>
        <begin position="76"/>
        <end position="85"/>
    </location>
</feature>
<comment type="caution">
    <text evidence="3">The sequence shown here is derived from an EMBL/GenBank/DDBJ whole genome shotgun (WGS) entry which is preliminary data.</text>
</comment>
<sequence length="129" mass="14271">MPIYEYQCDRCEHKLQILQKISEEPLKDCPECNETALKKLISAASFRLKGGGWYETDFKTGDKKQLAESDSVSSDKGADDKVEHKAKNKPNADAPNSKNVATSSSKSEKKPSSSSSSKTEKRADLTKKN</sequence>
<feature type="region of interest" description="Disordered" evidence="1">
    <location>
        <begin position="57"/>
        <end position="129"/>
    </location>
</feature>
<feature type="domain" description="Putative regulatory protein FmdB zinc ribbon" evidence="2">
    <location>
        <begin position="1"/>
        <end position="42"/>
    </location>
</feature>
<dbReference type="SMART" id="SM00834">
    <property type="entry name" value="CxxC_CXXC_SSSS"/>
    <property type="match status" value="1"/>
</dbReference>
<accession>A0A2A5WG59</accession>
<dbReference type="PANTHER" id="PTHR34404:SF2">
    <property type="entry name" value="CONSERVED SERINE RICH PROTEIN"/>
    <property type="match status" value="1"/>
</dbReference>
<protein>
    <submittedName>
        <fullName evidence="3">FmdB family transcriptional regulator</fullName>
    </submittedName>
</protein>
<feature type="compositionally biased region" description="Basic and acidic residues" evidence="1">
    <location>
        <begin position="118"/>
        <end position="129"/>
    </location>
</feature>
<evidence type="ECO:0000256" key="1">
    <source>
        <dbReference type="SAM" id="MobiDB-lite"/>
    </source>
</evidence>
<evidence type="ECO:0000313" key="3">
    <source>
        <dbReference type="EMBL" id="PDH35381.1"/>
    </source>
</evidence>
<feature type="compositionally biased region" description="Basic and acidic residues" evidence="1">
    <location>
        <begin position="57"/>
        <end position="67"/>
    </location>
</feature>
<proteinExistence type="predicted"/>
<evidence type="ECO:0000259" key="2">
    <source>
        <dbReference type="SMART" id="SM00834"/>
    </source>
</evidence>